<protein>
    <recommendedName>
        <fullName evidence="3 11">Shikimate kinase</fullName>
        <shortName evidence="11">SK</shortName>
        <ecNumber evidence="3 11">2.7.1.71</ecNumber>
    </recommendedName>
</protein>
<evidence type="ECO:0000256" key="6">
    <source>
        <dbReference type="ARBA" id="ARBA00022741"/>
    </source>
</evidence>
<dbReference type="GO" id="GO:0004765">
    <property type="term" value="F:shikimate kinase activity"/>
    <property type="evidence" value="ECO:0007669"/>
    <property type="project" value="UniProtKB-EC"/>
</dbReference>
<keyword evidence="4 11" id="KW-0028">Amino-acid biosynthesis</keyword>
<feature type="binding site" evidence="11">
    <location>
        <position position="157"/>
    </location>
    <ligand>
        <name>ATP</name>
        <dbReference type="ChEBI" id="CHEBI:30616"/>
    </ligand>
</feature>
<dbReference type="NCBIfam" id="NF003456">
    <property type="entry name" value="PRK05057.1"/>
    <property type="match status" value="1"/>
</dbReference>
<dbReference type="EC" id="2.7.1.71" evidence="3 11"/>
<comment type="cofactor">
    <cofactor evidence="11">
        <name>Mg(2+)</name>
        <dbReference type="ChEBI" id="CHEBI:18420"/>
    </cofactor>
    <text evidence="11">Binds 1 Mg(2+) ion per subunit.</text>
</comment>
<evidence type="ECO:0000256" key="10">
    <source>
        <dbReference type="ARBA" id="ARBA00048567"/>
    </source>
</evidence>
<organism evidence="12 13">
    <name type="scientific">Sinimarinibacterium thermocellulolyticum</name>
    <dbReference type="NCBI Taxonomy" id="3170016"/>
    <lineage>
        <taxon>Bacteria</taxon>
        <taxon>Pseudomonadati</taxon>
        <taxon>Pseudomonadota</taxon>
        <taxon>Gammaproteobacteria</taxon>
        <taxon>Nevskiales</taxon>
        <taxon>Nevskiaceae</taxon>
        <taxon>Sinimarinibacterium</taxon>
    </lineage>
</organism>
<evidence type="ECO:0000256" key="5">
    <source>
        <dbReference type="ARBA" id="ARBA00022679"/>
    </source>
</evidence>
<feature type="binding site" evidence="11">
    <location>
        <position position="120"/>
    </location>
    <ligand>
        <name>ATP</name>
        <dbReference type="ChEBI" id="CHEBI:30616"/>
    </ligand>
</feature>
<keyword evidence="7 11" id="KW-0418">Kinase</keyword>
<dbReference type="Pfam" id="PF01202">
    <property type="entry name" value="SKI"/>
    <property type="match status" value="1"/>
</dbReference>
<comment type="caution">
    <text evidence="12">The sequence shown here is derived from an EMBL/GenBank/DDBJ whole genome shotgun (WGS) entry which is preliminary data.</text>
</comment>
<keyword evidence="6 11" id="KW-0547">Nucleotide-binding</keyword>
<feature type="binding site" evidence="11">
    <location>
        <position position="18"/>
    </location>
    <ligand>
        <name>Mg(2+)</name>
        <dbReference type="ChEBI" id="CHEBI:18420"/>
    </ligand>
</feature>
<feature type="binding site" evidence="11">
    <location>
        <position position="60"/>
    </location>
    <ligand>
        <name>substrate</name>
    </ligand>
</feature>
<gene>
    <name evidence="11 12" type="primary">aroK</name>
    <name evidence="12" type="ORF">ABSH63_12640</name>
</gene>
<dbReference type="InterPro" id="IPR000623">
    <property type="entry name" value="Shikimate_kinase/TSH1"/>
</dbReference>
<comment type="subcellular location">
    <subcellularLocation>
        <location evidence="11">Cytoplasm</location>
    </subcellularLocation>
</comment>
<comment type="pathway">
    <text evidence="1 11">Metabolic intermediate biosynthesis; chorismate biosynthesis; chorismate from D-erythrose 4-phosphate and phosphoenolpyruvate: step 5/7.</text>
</comment>
<evidence type="ECO:0000256" key="7">
    <source>
        <dbReference type="ARBA" id="ARBA00022777"/>
    </source>
</evidence>
<dbReference type="PANTHER" id="PTHR21087">
    <property type="entry name" value="SHIKIMATE KINASE"/>
    <property type="match status" value="1"/>
</dbReference>
<comment type="similarity">
    <text evidence="2 11">Belongs to the shikimate kinase family.</text>
</comment>
<reference evidence="12 13" key="1">
    <citation type="submission" date="2024-06" db="EMBL/GenBank/DDBJ databases">
        <authorList>
            <person name="Li Z."/>
            <person name="Jiang Y."/>
        </authorList>
    </citation>
    <scope>NUCLEOTIDE SEQUENCE [LARGE SCALE GENOMIC DNA]</scope>
    <source>
        <strain evidence="12 13">HSW-8</strain>
    </source>
</reference>
<dbReference type="HAMAP" id="MF_00109">
    <property type="entry name" value="Shikimate_kinase"/>
    <property type="match status" value="1"/>
</dbReference>
<dbReference type="Proteomes" id="UP001465331">
    <property type="component" value="Unassembled WGS sequence"/>
</dbReference>
<sequence length="176" mass="19610">MRSAPNIFLIGPMGAGKTTVGRRLAETRHMRFVDSDQEIERRCGVDIPYIFEKEGEAGFRRREAQAIAELTADSNIVLATGGGAILDPHNRQCLATRGVVVYLYASVEQQLARTQRSQTRPLLQQAADRREVLERLLRVRDPLYRQIADLIVDTDGRAARCVAKDIARFVGSPCSS</sequence>
<comment type="catalytic activity">
    <reaction evidence="10 11">
        <text>shikimate + ATP = 3-phosphoshikimate + ADP + H(+)</text>
        <dbReference type="Rhea" id="RHEA:13121"/>
        <dbReference type="ChEBI" id="CHEBI:15378"/>
        <dbReference type="ChEBI" id="CHEBI:30616"/>
        <dbReference type="ChEBI" id="CHEBI:36208"/>
        <dbReference type="ChEBI" id="CHEBI:145989"/>
        <dbReference type="ChEBI" id="CHEBI:456216"/>
        <dbReference type="EC" id="2.7.1.71"/>
    </reaction>
</comment>
<dbReference type="SUPFAM" id="SSF52540">
    <property type="entry name" value="P-loop containing nucleoside triphosphate hydrolases"/>
    <property type="match status" value="1"/>
</dbReference>
<comment type="subunit">
    <text evidence="11">Monomer.</text>
</comment>
<dbReference type="RefSeq" id="WP_352890227.1">
    <property type="nucleotide sequence ID" value="NZ_JBEPIJ010000015.1"/>
</dbReference>
<evidence type="ECO:0000256" key="11">
    <source>
        <dbReference type="HAMAP-Rule" id="MF_00109"/>
    </source>
</evidence>
<evidence type="ECO:0000256" key="1">
    <source>
        <dbReference type="ARBA" id="ARBA00004842"/>
    </source>
</evidence>
<keyword evidence="8 11" id="KW-0067">ATP-binding</keyword>
<evidence type="ECO:0000256" key="8">
    <source>
        <dbReference type="ARBA" id="ARBA00022840"/>
    </source>
</evidence>
<keyword evidence="9 11" id="KW-0057">Aromatic amino acid biosynthesis</keyword>
<keyword evidence="13" id="KW-1185">Reference proteome</keyword>
<evidence type="ECO:0000313" key="12">
    <source>
        <dbReference type="EMBL" id="MES0874844.1"/>
    </source>
</evidence>
<dbReference type="PRINTS" id="PR01100">
    <property type="entry name" value="SHIKIMTKNASE"/>
</dbReference>
<keyword evidence="5 11" id="KW-0808">Transferase</keyword>
<feature type="binding site" evidence="11">
    <location>
        <position position="82"/>
    </location>
    <ligand>
        <name>substrate</name>
    </ligand>
</feature>
<proteinExistence type="inferred from homology"/>
<keyword evidence="11" id="KW-0963">Cytoplasm</keyword>
<feature type="binding site" evidence="11">
    <location>
        <position position="140"/>
    </location>
    <ligand>
        <name>substrate</name>
    </ligand>
</feature>
<dbReference type="PANTHER" id="PTHR21087:SF16">
    <property type="entry name" value="SHIKIMATE KINASE 1, CHLOROPLASTIC"/>
    <property type="match status" value="1"/>
</dbReference>
<keyword evidence="11" id="KW-0460">Magnesium</keyword>
<accession>A0ABV2ACD8</accession>
<name>A0ABV2ACD8_9GAMM</name>
<dbReference type="PROSITE" id="PS01128">
    <property type="entry name" value="SHIKIMATE_KINASE"/>
    <property type="match status" value="1"/>
</dbReference>
<dbReference type="EMBL" id="JBEPIJ010000015">
    <property type="protein sequence ID" value="MES0874844.1"/>
    <property type="molecule type" value="Genomic_DNA"/>
</dbReference>
<feature type="binding site" evidence="11">
    <location>
        <position position="36"/>
    </location>
    <ligand>
        <name>substrate</name>
    </ligand>
</feature>
<dbReference type="InterPro" id="IPR023000">
    <property type="entry name" value="Shikimate_kinase_CS"/>
</dbReference>
<dbReference type="InterPro" id="IPR027417">
    <property type="entry name" value="P-loop_NTPase"/>
</dbReference>
<comment type="function">
    <text evidence="11">Catalyzes the specific phosphorylation of the 3-hydroxyl group of shikimic acid using ATP as a cosubstrate.</text>
</comment>
<dbReference type="CDD" id="cd00464">
    <property type="entry name" value="SK"/>
    <property type="match status" value="1"/>
</dbReference>
<evidence type="ECO:0000256" key="2">
    <source>
        <dbReference type="ARBA" id="ARBA00006997"/>
    </source>
</evidence>
<dbReference type="Gene3D" id="3.40.50.300">
    <property type="entry name" value="P-loop containing nucleotide triphosphate hydrolases"/>
    <property type="match status" value="1"/>
</dbReference>
<dbReference type="InterPro" id="IPR031322">
    <property type="entry name" value="Shikimate/glucono_kinase"/>
</dbReference>
<evidence type="ECO:0000256" key="3">
    <source>
        <dbReference type="ARBA" id="ARBA00012154"/>
    </source>
</evidence>
<keyword evidence="11" id="KW-0479">Metal-binding</keyword>
<feature type="binding site" evidence="11">
    <location>
        <begin position="14"/>
        <end position="19"/>
    </location>
    <ligand>
        <name>ATP</name>
        <dbReference type="ChEBI" id="CHEBI:30616"/>
    </ligand>
</feature>
<evidence type="ECO:0000313" key="13">
    <source>
        <dbReference type="Proteomes" id="UP001465331"/>
    </source>
</evidence>
<evidence type="ECO:0000256" key="4">
    <source>
        <dbReference type="ARBA" id="ARBA00022605"/>
    </source>
</evidence>
<evidence type="ECO:0000256" key="9">
    <source>
        <dbReference type="ARBA" id="ARBA00023141"/>
    </source>
</evidence>